<dbReference type="Proteomes" id="UP000008311">
    <property type="component" value="Unassembled WGS sequence"/>
</dbReference>
<accession>B9TFQ1</accession>
<dbReference type="InParanoid" id="B9TFQ1"/>
<evidence type="ECO:0000256" key="1">
    <source>
        <dbReference type="SAM" id="MobiDB-lite"/>
    </source>
</evidence>
<keyword evidence="3" id="KW-1185">Reference proteome</keyword>
<feature type="non-terminal residue" evidence="2">
    <location>
        <position position="483"/>
    </location>
</feature>
<dbReference type="AlphaFoldDB" id="B9TFQ1"/>
<feature type="region of interest" description="Disordered" evidence="1">
    <location>
        <begin position="443"/>
        <end position="469"/>
    </location>
</feature>
<sequence length="483" mass="53202">MVGQGRLVHALDQRIVPPGADAVAQHDRREGIGLEPLPVVDRDAARGAEQVDLVLQRVGHLHVGAIAPEFGIRAVRELVVQDDEVAHEFVALRGQAVEFVGQFRAAVAVGEVLEQPADRQFDDVDARRFERFEEAARQAHRHAVLDPRLAPPARREAQLARGLERLGVHAVQQHAPRLLVRHESVAVHVAVAVAVLQRDAPLPARGLRRRPRVRREAVGQGAGHGLRAVTGQHGAPVLVAGLVHAFDQQAAEARAIDEQVALDAAAVLQLQGRDEARFRMLLDVADRALDALHAARRRVLAQVQRIQARIELERIGVGIGGAGLVAVRRHEPVLVRHHRRDRPFFVRRHIRVVAREAQPDHEGRTVLDRRAEIAETVEEAVAEVAPVAEVDAQLERGLRAPDEIRPVDAERVVVVADRRQRGLPHADGADLRRLDEDDLARPAQLERERRRGHPAGGTAAHDDDFTDGLVGHGVLQYRNAGRK</sequence>
<evidence type="ECO:0000313" key="2">
    <source>
        <dbReference type="EMBL" id="EEF25313.1"/>
    </source>
</evidence>
<dbReference type="EMBL" id="EQ980004">
    <property type="protein sequence ID" value="EEF25313.1"/>
    <property type="molecule type" value="Genomic_DNA"/>
</dbReference>
<proteinExistence type="predicted"/>
<reference evidence="3" key="1">
    <citation type="journal article" date="2010" name="Nat. Biotechnol.">
        <title>Draft genome sequence of the oilseed species Ricinus communis.</title>
        <authorList>
            <person name="Chan A.P."/>
            <person name="Crabtree J."/>
            <person name="Zhao Q."/>
            <person name="Lorenzi H."/>
            <person name="Orvis J."/>
            <person name="Puiu D."/>
            <person name="Melake-Berhan A."/>
            <person name="Jones K.M."/>
            <person name="Redman J."/>
            <person name="Chen G."/>
            <person name="Cahoon E.B."/>
            <person name="Gedil M."/>
            <person name="Stanke M."/>
            <person name="Haas B.J."/>
            <person name="Wortman J.R."/>
            <person name="Fraser-Liggett C.M."/>
            <person name="Ravel J."/>
            <person name="Rabinowicz P.D."/>
        </authorList>
    </citation>
    <scope>NUCLEOTIDE SEQUENCE [LARGE SCALE GENOMIC DNA]</scope>
    <source>
        <strain evidence="3">cv. Hale</strain>
    </source>
</reference>
<organism evidence="2 3">
    <name type="scientific">Ricinus communis</name>
    <name type="common">Castor bean</name>
    <dbReference type="NCBI Taxonomy" id="3988"/>
    <lineage>
        <taxon>Eukaryota</taxon>
        <taxon>Viridiplantae</taxon>
        <taxon>Streptophyta</taxon>
        <taxon>Embryophyta</taxon>
        <taxon>Tracheophyta</taxon>
        <taxon>Spermatophyta</taxon>
        <taxon>Magnoliopsida</taxon>
        <taxon>eudicotyledons</taxon>
        <taxon>Gunneridae</taxon>
        <taxon>Pentapetalae</taxon>
        <taxon>rosids</taxon>
        <taxon>fabids</taxon>
        <taxon>Malpighiales</taxon>
        <taxon>Euphorbiaceae</taxon>
        <taxon>Acalyphoideae</taxon>
        <taxon>Acalypheae</taxon>
        <taxon>Ricinus</taxon>
    </lineage>
</organism>
<gene>
    <name evidence="2" type="ORF">RCOM_1846080</name>
</gene>
<name>B9TFQ1_RICCO</name>
<evidence type="ECO:0000313" key="3">
    <source>
        <dbReference type="Proteomes" id="UP000008311"/>
    </source>
</evidence>
<protein>
    <submittedName>
        <fullName evidence="2">Uncharacterized protein</fullName>
    </submittedName>
</protein>